<protein>
    <submittedName>
        <fullName evidence="1">Uncharacterized protein</fullName>
    </submittedName>
</protein>
<accession>A0ABT6HFD1</accession>
<proteinExistence type="predicted"/>
<dbReference type="EMBL" id="JARWBG010000001">
    <property type="protein sequence ID" value="MDH2387276.1"/>
    <property type="molecule type" value="Genomic_DNA"/>
</dbReference>
<keyword evidence="2" id="KW-1185">Reference proteome</keyword>
<gene>
    <name evidence="1" type="ORF">QCN29_00435</name>
</gene>
<evidence type="ECO:0000313" key="1">
    <source>
        <dbReference type="EMBL" id="MDH2387276.1"/>
    </source>
</evidence>
<evidence type="ECO:0000313" key="2">
    <source>
        <dbReference type="Proteomes" id="UP001223144"/>
    </source>
</evidence>
<organism evidence="1 2">
    <name type="scientific">Streptomyces chengmaiensis</name>
    <dbReference type="NCBI Taxonomy" id="3040919"/>
    <lineage>
        <taxon>Bacteria</taxon>
        <taxon>Bacillati</taxon>
        <taxon>Actinomycetota</taxon>
        <taxon>Actinomycetes</taxon>
        <taxon>Kitasatosporales</taxon>
        <taxon>Streptomycetaceae</taxon>
        <taxon>Streptomyces</taxon>
    </lineage>
</organism>
<reference evidence="1 2" key="1">
    <citation type="submission" date="2023-04" db="EMBL/GenBank/DDBJ databases">
        <title>Streptomyces chengmaiensis sp. nov. isolated from the stem of mangrove plant in Hainan.</title>
        <authorList>
            <person name="Huang X."/>
            <person name="Zhou S."/>
            <person name="Chu X."/>
            <person name="Xie Y."/>
            <person name="Lin Y."/>
        </authorList>
    </citation>
    <scope>NUCLEOTIDE SEQUENCE [LARGE SCALE GENOMIC DNA]</scope>
    <source>
        <strain evidence="1 2">HNM0663</strain>
    </source>
</reference>
<comment type="caution">
    <text evidence="1">The sequence shown here is derived from an EMBL/GenBank/DDBJ whole genome shotgun (WGS) entry which is preliminary data.</text>
</comment>
<dbReference type="Proteomes" id="UP001223144">
    <property type="component" value="Unassembled WGS sequence"/>
</dbReference>
<sequence length="135" mass="13900">MHPEQRGQGPLVLVGQRVGPFGVGEHVLDHQGVHEDERGLQEMERKNGGFLLVAAVAGQFAALAEEDDVVGAVPALDDVQPFLDLALEVAVAQVAGDEDGLLGFADFQHGLVDGVGSSACSAPSVTPAPGIRAGR</sequence>
<name>A0ABT6HFD1_9ACTN</name>